<dbReference type="InterPro" id="IPR013780">
    <property type="entry name" value="Glyco_hydro_b"/>
</dbReference>
<accession>A0A9W6SB10</accession>
<dbReference type="EMBL" id="BSTK01000012">
    <property type="protein sequence ID" value="GLY88962.1"/>
    <property type="molecule type" value="Genomic_DNA"/>
</dbReference>
<name>A0A9W6SB10_9ACTN</name>
<proteinExistence type="predicted"/>
<protein>
    <submittedName>
        <fullName evidence="1">Uncharacterized protein</fullName>
    </submittedName>
</protein>
<reference evidence="1" key="1">
    <citation type="submission" date="2023-03" db="EMBL/GenBank/DDBJ databases">
        <title>Actinoallomurus iriomotensis NBRC 103684.</title>
        <authorList>
            <person name="Ichikawa N."/>
            <person name="Sato H."/>
            <person name="Tonouchi N."/>
        </authorList>
    </citation>
    <scope>NUCLEOTIDE SEQUENCE</scope>
    <source>
        <strain evidence="1">NBRC 103684</strain>
    </source>
</reference>
<organism evidence="1 2">
    <name type="scientific">Actinoallomurus iriomotensis</name>
    <dbReference type="NCBI Taxonomy" id="478107"/>
    <lineage>
        <taxon>Bacteria</taxon>
        <taxon>Bacillati</taxon>
        <taxon>Actinomycetota</taxon>
        <taxon>Actinomycetes</taxon>
        <taxon>Streptosporangiales</taxon>
        <taxon>Thermomonosporaceae</taxon>
        <taxon>Actinoallomurus</taxon>
    </lineage>
</organism>
<dbReference type="AlphaFoldDB" id="A0A9W6SB10"/>
<comment type="caution">
    <text evidence="1">The sequence shown here is derived from an EMBL/GenBank/DDBJ whole genome shotgun (WGS) entry which is preliminary data.</text>
</comment>
<gene>
    <name evidence="1" type="ORF">Airi02_068910</name>
</gene>
<sequence>MPYRYGIRRFLRWAKSRATAPLVEAPHGGEAVRRRSATDSYLFLLNHTGAQVA</sequence>
<keyword evidence="2" id="KW-1185">Reference proteome</keyword>
<evidence type="ECO:0000313" key="1">
    <source>
        <dbReference type="EMBL" id="GLY88962.1"/>
    </source>
</evidence>
<dbReference type="Gene3D" id="2.60.40.1180">
    <property type="entry name" value="Golgi alpha-mannosidase II"/>
    <property type="match status" value="1"/>
</dbReference>
<evidence type="ECO:0000313" key="2">
    <source>
        <dbReference type="Proteomes" id="UP001165074"/>
    </source>
</evidence>
<dbReference type="RefSeq" id="WP_285578917.1">
    <property type="nucleotide sequence ID" value="NZ_BSTK01000012.1"/>
</dbReference>
<dbReference type="Proteomes" id="UP001165074">
    <property type="component" value="Unassembled WGS sequence"/>
</dbReference>